<dbReference type="PANTHER" id="PTHR32089">
    <property type="entry name" value="METHYL-ACCEPTING CHEMOTAXIS PROTEIN MCPB"/>
    <property type="match status" value="1"/>
</dbReference>
<dbReference type="InterPro" id="IPR004010">
    <property type="entry name" value="Double_Cache_2"/>
</dbReference>
<evidence type="ECO:0000259" key="11">
    <source>
        <dbReference type="PROSITE" id="PS50111"/>
    </source>
</evidence>
<dbReference type="OrthoDB" id="9791237at2"/>
<dbReference type="EMBL" id="ATHI01000028">
    <property type="protein sequence ID" value="EPR31564.1"/>
    <property type="molecule type" value="Genomic_DNA"/>
</dbReference>
<keyword evidence="2" id="KW-1003">Cell membrane</keyword>
<dbReference type="GO" id="GO:0007165">
    <property type="term" value="P:signal transduction"/>
    <property type="evidence" value="ECO:0007669"/>
    <property type="project" value="UniProtKB-KW"/>
</dbReference>
<evidence type="ECO:0000256" key="6">
    <source>
        <dbReference type="ARBA" id="ARBA00023224"/>
    </source>
</evidence>
<protein>
    <submittedName>
        <fullName evidence="13">Methyl-accepting chemotaxis sensory transducer with Cache sensor</fullName>
    </submittedName>
</protein>
<feature type="transmembrane region" description="Helical" evidence="10">
    <location>
        <begin position="354"/>
        <end position="373"/>
    </location>
</feature>
<dbReference type="Proteomes" id="UP000014975">
    <property type="component" value="Unassembled WGS sequence"/>
</dbReference>
<dbReference type="AlphaFoldDB" id="S7UCG3"/>
<dbReference type="InterPro" id="IPR004089">
    <property type="entry name" value="MCPsignal_dom"/>
</dbReference>
<dbReference type="Gene3D" id="1.10.287.950">
    <property type="entry name" value="Methyl-accepting chemotaxis protein"/>
    <property type="match status" value="1"/>
</dbReference>
<accession>S7UCG3</accession>
<feature type="domain" description="Methyl-accepting transducer" evidence="11">
    <location>
        <begin position="475"/>
        <end position="711"/>
    </location>
</feature>
<dbReference type="Pfam" id="PF08269">
    <property type="entry name" value="dCache_2"/>
    <property type="match status" value="1"/>
</dbReference>
<evidence type="ECO:0000256" key="3">
    <source>
        <dbReference type="ARBA" id="ARBA00022692"/>
    </source>
</evidence>
<comment type="caution">
    <text evidence="13">The sequence shown here is derived from an EMBL/GenBank/DDBJ whole genome shotgun (WGS) entry which is preliminary data.</text>
</comment>
<dbReference type="PATRIC" id="fig|1121439.3.peg.2257"/>
<dbReference type="RefSeq" id="WP_020887585.1">
    <property type="nucleotide sequence ID" value="NZ_ATHI01000028.1"/>
</dbReference>
<keyword evidence="6 8" id="KW-0807">Transducer</keyword>
<sequence>MKKGLSFKLLLLVALALTVTLAIALATLFQGAETFSRSQMTEQRGQMLQEEEADLRELVQLAYATVESYHQRSQDIEGLKAYKARELQGIIETVTSQVGSYIERNRDILTPEEMEREIKALVRGIRFEGDNYVWINDLEPRMVMHPIRPDMDGRDLSTYADPQGTKLFVRMAEVARSDGEGIVEYMWAKPGETTDKLKVSYVKLVPELGWIFGAGSWIEDIADEMKAEALAQVARLRLGDGNYFWVNDLEPRMIMHPTVPALNGKSLADYTDTQGKRLFVEMAEKARASGEGFVEYHWSKPGQPGDFPKLSYVRLFEPWGWIIGMGVYIDDIDVALEERHAAFSTALAGMMRQAGFISLVGLAVALAAVVWYFRRALTLPLGSLVAFASRVAEGDLDAAPKGRFKDEMAVLKDSVERMVTSLKASLKEADDKKCQADLEAERARCSMREAEEARGKAENARREGMLEAAGMLQELVEDLARSARELASVTSVASQGAQRQNDRAAETATAMEEMNATVLEVARNASSAAEKAGLARDKAVLGRAVVADAVGSIAKVEAQAVDLTAIMEDLGQQAEGIGRIITVIEDIADQTNLLALNAAIEAARAGDAGRGFAVVADEVRKLAEKTMNATKEVVSAIQSIQGGTRRSLSAVRDASEAVATSTSLAEDSGKALVEIVALVEDSADRVRSIATASEEQSAASEEINRAVDDISHISAETATGMDQAERAVTGLRELAERLQKVIERMRS</sequence>
<organism evidence="13 14">
    <name type="scientific">Alkalidesulfovibrio alkalitolerans DSM 16529</name>
    <dbReference type="NCBI Taxonomy" id="1121439"/>
    <lineage>
        <taxon>Bacteria</taxon>
        <taxon>Pseudomonadati</taxon>
        <taxon>Thermodesulfobacteriota</taxon>
        <taxon>Desulfovibrionia</taxon>
        <taxon>Desulfovibrionales</taxon>
        <taxon>Desulfovibrionaceae</taxon>
        <taxon>Alkalidesulfovibrio</taxon>
    </lineage>
</organism>
<keyword evidence="4 10" id="KW-1133">Transmembrane helix</keyword>
<dbReference type="Pfam" id="PF00015">
    <property type="entry name" value="MCPsignal"/>
    <property type="match status" value="1"/>
</dbReference>
<evidence type="ECO:0000256" key="10">
    <source>
        <dbReference type="SAM" id="Phobius"/>
    </source>
</evidence>
<keyword evidence="5 10" id="KW-0472">Membrane</keyword>
<dbReference type="SUPFAM" id="SSF58104">
    <property type="entry name" value="Methyl-accepting chemotaxis protein (MCP) signaling domain"/>
    <property type="match status" value="1"/>
</dbReference>
<dbReference type="CDD" id="cd06225">
    <property type="entry name" value="HAMP"/>
    <property type="match status" value="1"/>
</dbReference>
<keyword evidence="3 10" id="KW-0812">Transmembrane</keyword>
<dbReference type="eggNOG" id="COG0840">
    <property type="taxonomic scope" value="Bacteria"/>
</dbReference>
<feature type="domain" description="HAMP" evidence="12">
    <location>
        <begin position="375"/>
        <end position="427"/>
    </location>
</feature>
<proteinExistence type="inferred from homology"/>
<comment type="subcellular location">
    <subcellularLocation>
        <location evidence="1">Cell membrane</location>
        <topology evidence="1">Multi-pass membrane protein</topology>
    </subcellularLocation>
</comment>
<dbReference type="InterPro" id="IPR003660">
    <property type="entry name" value="HAMP_dom"/>
</dbReference>
<dbReference type="SMART" id="SM00304">
    <property type="entry name" value="HAMP"/>
    <property type="match status" value="1"/>
</dbReference>
<dbReference type="GO" id="GO:0006935">
    <property type="term" value="P:chemotaxis"/>
    <property type="evidence" value="ECO:0007669"/>
    <property type="project" value="UniProtKB-ARBA"/>
</dbReference>
<evidence type="ECO:0000256" key="2">
    <source>
        <dbReference type="ARBA" id="ARBA00022475"/>
    </source>
</evidence>
<dbReference type="Gene3D" id="3.30.450.20">
    <property type="entry name" value="PAS domain"/>
    <property type="match status" value="2"/>
</dbReference>
<dbReference type="GO" id="GO:0005886">
    <property type="term" value="C:plasma membrane"/>
    <property type="evidence" value="ECO:0007669"/>
    <property type="project" value="UniProtKB-SubCell"/>
</dbReference>
<evidence type="ECO:0000313" key="13">
    <source>
        <dbReference type="EMBL" id="EPR31564.1"/>
    </source>
</evidence>
<dbReference type="SMART" id="SM00283">
    <property type="entry name" value="MA"/>
    <property type="match status" value="1"/>
</dbReference>
<dbReference type="CDD" id="cd11386">
    <property type="entry name" value="MCP_signal"/>
    <property type="match status" value="1"/>
</dbReference>
<dbReference type="PROSITE" id="PS50111">
    <property type="entry name" value="CHEMOTAXIS_TRANSDUC_2"/>
    <property type="match status" value="1"/>
</dbReference>
<dbReference type="Pfam" id="PF00672">
    <property type="entry name" value="HAMP"/>
    <property type="match status" value="1"/>
</dbReference>
<evidence type="ECO:0000256" key="5">
    <source>
        <dbReference type="ARBA" id="ARBA00023136"/>
    </source>
</evidence>
<evidence type="ECO:0000256" key="8">
    <source>
        <dbReference type="PROSITE-ProRule" id="PRU00284"/>
    </source>
</evidence>
<evidence type="ECO:0000256" key="1">
    <source>
        <dbReference type="ARBA" id="ARBA00004651"/>
    </source>
</evidence>
<evidence type="ECO:0000256" key="7">
    <source>
        <dbReference type="ARBA" id="ARBA00029447"/>
    </source>
</evidence>
<dbReference type="PROSITE" id="PS50885">
    <property type="entry name" value="HAMP"/>
    <property type="match status" value="1"/>
</dbReference>
<keyword evidence="9" id="KW-0175">Coiled coil</keyword>
<dbReference type="eggNOG" id="COG4564">
    <property type="taxonomic scope" value="Bacteria"/>
</dbReference>
<dbReference type="Gene3D" id="6.10.340.10">
    <property type="match status" value="1"/>
</dbReference>
<reference evidence="13 14" key="1">
    <citation type="journal article" date="2013" name="Genome Announc.">
        <title>Draft genome sequences for three mercury-methylating, sulfate-reducing bacteria.</title>
        <authorList>
            <person name="Brown S.D."/>
            <person name="Hurt R.A.Jr."/>
            <person name="Gilmour C.C."/>
            <person name="Elias D.A."/>
        </authorList>
    </citation>
    <scope>NUCLEOTIDE SEQUENCE [LARGE SCALE GENOMIC DNA]</scope>
    <source>
        <strain evidence="13 14">DSM 16529</strain>
    </source>
</reference>
<dbReference type="STRING" id="1121439.dsat_0888"/>
<dbReference type="SMART" id="SM01049">
    <property type="entry name" value="Cache_2"/>
    <property type="match status" value="2"/>
</dbReference>
<evidence type="ECO:0000256" key="4">
    <source>
        <dbReference type="ARBA" id="ARBA00022989"/>
    </source>
</evidence>
<evidence type="ECO:0000256" key="9">
    <source>
        <dbReference type="SAM" id="Coils"/>
    </source>
</evidence>
<dbReference type="InterPro" id="IPR033480">
    <property type="entry name" value="sCache_2"/>
</dbReference>
<evidence type="ECO:0000259" key="12">
    <source>
        <dbReference type="PROSITE" id="PS50885"/>
    </source>
</evidence>
<evidence type="ECO:0000313" key="14">
    <source>
        <dbReference type="Proteomes" id="UP000014975"/>
    </source>
</evidence>
<feature type="coiled-coil region" evidence="9">
    <location>
        <begin position="412"/>
        <end position="463"/>
    </location>
</feature>
<dbReference type="FunFam" id="1.10.287.950:FF:000001">
    <property type="entry name" value="Methyl-accepting chemotaxis sensory transducer"/>
    <property type="match status" value="1"/>
</dbReference>
<keyword evidence="14" id="KW-1185">Reference proteome</keyword>
<comment type="similarity">
    <text evidence="7">Belongs to the methyl-accepting chemotaxis (MCP) protein family.</text>
</comment>
<gene>
    <name evidence="13" type="ORF">dsat_0888</name>
</gene>
<dbReference type="PANTHER" id="PTHR32089:SF112">
    <property type="entry name" value="LYSOZYME-LIKE PROTEIN-RELATED"/>
    <property type="match status" value="1"/>
</dbReference>
<name>S7UCG3_9BACT</name>